<organism evidence="1 2">
    <name type="scientific">Bacillus cereus</name>
    <dbReference type="NCBI Taxonomy" id="1396"/>
    <lineage>
        <taxon>Bacteria</taxon>
        <taxon>Bacillati</taxon>
        <taxon>Bacillota</taxon>
        <taxon>Bacilli</taxon>
        <taxon>Bacillales</taxon>
        <taxon>Bacillaceae</taxon>
        <taxon>Bacillus</taxon>
        <taxon>Bacillus cereus group</taxon>
    </lineage>
</organism>
<dbReference type="EMBL" id="MLYK01000040">
    <property type="protein sequence ID" value="OJS94519.1"/>
    <property type="molecule type" value="Genomic_DNA"/>
</dbReference>
<protein>
    <submittedName>
        <fullName evidence="1">Uncharacterized protein</fullName>
    </submittedName>
</protein>
<reference evidence="1 2" key="1">
    <citation type="submission" date="2016-10" db="EMBL/GenBank/DDBJ databases">
        <title>Draft Genome Sequence of one Bacillus cereus strain isolated from pooled breast milk.</title>
        <authorList>
            <person name="Woudstra C."/>
            <person name="Chamoin A."/>
            <person name="Gentil S."/>
            <person name="Rambeloson T."/>
            <person name="Delannoye S."/>
            <person name="Heinnekine J.A."/>
            <person name="Herbin S."/>
            <person name="Fach P."/>
        </authorList>
    </citation>
    <scope>NUCLEOTIDE SEQUENCE [LARGE SCALE GENOMIC DNA]</scope>
    <source>
        <strain evidence="1 2">16SBCL1279</strain>
    </source>
</reference>
<gene>
    <name evidence="1" type="ORF">BKK64_17560</name>
</gene>
<evidence type="ECO:0000313" key="1">
    <source>
        <dbReference type="EMBL" id="OJS94519.1"/>
    </source>
</evidence>
<dbReference type="Proteomes" id="UP000184161">
    <property type="component" value="Unassembled WGS sequence"/>
</dbReference>
<dbReference type="RefSeq" id="WP_065382549.1">
    <property type="nucleotide sequence ID" value="NZ_CP014486.1"/>
</dbReference>
<evidence type="ECO:0000313" key="2">
    <source>
        <dbReference type="Proteomes" id="UP000184161"/>
    </source>
</evidence>
<accession>A0A9X5V9U9</accession>
<proteinExistence type="predicted"/>
<comment type="caution">
    <text evidence="1">The sequence shown here is derived from an EMBL/GenBank/DDBJ whole genome shotgun (WGS) entry which is preliminary data.</text>
</comment>
<sequence>MSFTLKIEKALLNKRGSERLTHEKLEKIKWLLNSTRFDELYDIELQWKHMLEMMNYKKVLMNPFQSKIEMQLSQWGSVPQMMIFQGYQIR</sequence>
<name>A0A9X5V9U9_BACCE</name>
<dbReference type="AlphaFoldDB" id="A0A9X5V9U9"/>